<reference evidence="2 3" key="1">
    <citation type="submission" date="2016-03" db="EMBL/GenBank/DDBJ databases">
        <authorList>
            <person name="Cho S.-Y."/>
            <person name="Lim S."/>
            <person name="Kim H."/>
            <person name="Soh E.H."/>
            <person name="Moon J.S."/>
        </authorList>
    </citation>
    <scope>NUCLEOTIDE SEQUENCE [LARGE SCALE GENOMIC DNA]</scope>
    <source>
        <strain evidence="2 3">KCTC 3810</strain>
    </source>
</reference>
<comment type="caution">
    <text evidence="2">The sequence shown here is derived from an EMBL/GenBank/DDBJ whole genome shotgun (WGS) entry which is preliminary data.</text>
</comment>
<protein>
    <submittedName>
        <fullName evidence="2">Uncharacterized protein</fullName>
    </submittedName>
</protein>
<sequence>MNIAHDESSVEFCVVTLFYTRPLWVFLCFQLGVALNITIRLIDIKIKGLILILFQYFAFIGLHYGLIHDKIGKISFEKSNDEKSTYIKLFVESSDWWEGVKVMCRNKPLSSMVEILFSRCGYHDGSSRYRA</sequence>
<keyword evidence="1" id="KW-1133">Transmembrane helix</keyword>
<proteinExistence type="predicted"/>
<feature type="transmembrane region" description="Helical" evidence="1">
    <location>
        <begin position="23"/>
        <end position="42"/>
    </location>
</feature>
<feature type="transmembrane region" description="Helical" evidence="1">
    <location>
        <begin position="49"/>
        <end position="67"/>
    </location>
</feature>
<gene>
    <name evidence="2" type="ORF">A3783_15220</name>
</gene>
<dbReference type="EMBL" id="LVVL01000019">
    <property type="protein sequence ID" value="OAN10113.1"/>
    <property type="molecule type" value="Genomic_DNA"/>
</dbReference>
<accession>A0ABX2V4X1</accession>
<evidence type="ECO:0000313" key="2">
    <source>
        <dbReference type="EMBL" id="OAN10113.1"/>
    </source>
</evidence>
<keyword evidence="1" id="KW-0812">Transmembrane</keyword>
<evidence type="ECO:0000313" key="3">
    <source>
        <dbReference type="Proteomes" id="UP000078447"/>
    </source>
</evidence>
<organism evidence="2 3">
    <name type="scientific">Exiguobacterium undae</name>
    <dbReference type="NCBI Taxonomy" id="169177"/>
    <lineage>
        <taxon>Bacteria</taxon>
        <taxon>Bacillati</taxon>
        <taxon>Bacillota</taxon>
        <taxon>Bacilli</taxon>
        <taxon>Bacillales</taxon>
        <taxon>Bacillales Family XII. Incertae Sedis</taxon>
        <taxon>Exiguobacterium</taxon>
    </lineage>
</organism>
<name>A0ABX2V4X1_9BACL</name>
<keyword evidence="3" id="KW-1185">Reference proteome</keyword>
<keyword evidence="1" id="KW-0472">Membrane</keyword>
<evidence type="ECO:0000256" key="1">
    <source>
        <dbReference type="SAM" id="Phobius"/>
    </source>
</evidence>
<dbReference type="Proteomes" id="UP000078447">
    <property type="component" value="Unassembled WGS sequence"/>
</dbReference>